<keyword evidence="2" id="KW-1185">Reference proteome</keyword>
<evidence type="ECO:0000313" key="2">
    <source>
        <dbReference type="Proteomes" id="UP000789702"/>
    </source>
</evidence>
<sequence length="149" mass="17550">PDYAIRSKEDLLNLLKDRRDQPGVSRGMPFKELDDCIDLTNAIGELEKEGKIMVIRLMKDNSPRLLYWNDQRYITEMDKEFVDMFHSVKVPDESDLKKSLEDAGLQTMSVLENKTRTEDKPKQKKRKQTNRKIKITNTHLENFHMPTKL</sequence>
<proteinExistence type="predicted"/>
<gene>
    <name evidence="1" type="ORF">DHETER_LOCUS5568</name>
</gene>
<evidence type="ECO:0000313" key="1">
    <source>
        <dbReference type="EMBL" id="CAG8559197.1"/>
    </source>
</evidence>
<feature type="non-terminal residue" evidence="1">
    <location>
        <position position="1"/>
    </location>
</feature>
<organism evidence="1 2">
    <name type="scientific">Dentiscutata heterogama</name>
    <dbReference type="NCBI Taxonomy" id="1316150"/>
    <lineage>
        <taxon>Eukaryota</taxon>
        <taxon>Fungi</taxon>
        <taxon>Fungi incertae sedis</taxon>
        <taxon>Mucoromycota</taxon>
        <taxon>Glomeromycotina</taxon>
        <taxon>Glomeromycetes</taxon>
        <taxon>Diversisporales</taxon>
        <taxon>Gigasporaceae</taxon>
        <taxon>Dentiscutata</taxon>
    </lineage>
</organism>
<name>A0ACA9M117_9GLOM</name>
<protein>
    <submittedName>
        <fullName evidence="1">6492_t:CDS:1</fullName>
    </submittedName>
</protein>
<accession>A0ACA9M117</accession>
<reference evidence="1" key="1">
    <citation type="submission" date="2021-06" db="EMBL/GenBank/DDBJ databases">
        <authorList>
            <person name="Kallberg Y."/>
            <person name="Tangrot J."/>
            <person name="Rosling A."/>
        </authorList>
    </citation>
    <scope>NUCLEOTIDE SEQUENCE</scope>
    <source>
        <strain evidence="1">IL203A</strain>
    </source>
</reference>
<dbReference type="EMBL" id="CAJVPU010006296">
    <property type="protein sequence ID" value="CAG8559197.1"/>
    <property type="molecule type" value="Genomic_DNA"/>
</dbReference>
<dbReference type="Proteomes" id="UP000789702">
    <property type="component" value="Unassembled WGS sequence"/>
</dbReference>
<comment type="caution">
    <text evidence="1">The sequence shown here is derived from an EMBL/GenBank/DDBJ whole genome shotgun (WGS) entry which is preliminary data.</text>
</comment>